<feature type="compositionally biased region" description="Gly residues" evidence="1">
    <location>
        <begin position="1155"/>
        <end position="1169"/>
    </location>
</feature>
<feature type="region of interest" description="Disordered" evidence="1">
    <location>
        <begin position="1"/>
        <end position="64"/>
    </location>
</feature>
<feature type="compositionally biased region" description="Polar residues" evidence="1">
    <location>
        <begin position="1754"/>
        <end position="1763"/>
    </location>
</feature>
<reference evidence="2 3" key="1">
    <citation type="submission" date="2020-07" db="EMBL/GenBank/DDBJ databases">
        <title>Comparative genomics of pyrophilous fungi reveals a link between fire events and developmental genes.</title>
        <authorList>
            <consortium name="DOE Joint Genome Institute"/>
            <person name="Steindorff A.S."/>
            <person name="Carver A."/>
            <person name="Calhoun S."/>
            <person name="Stillman K."/>
            <person name="Liu H."/>
            <person name="Lipzen A."/>
            <person name="Pangilinan J."/>
            <person name="Labutti K."/>
            <person name="Bruns T.D."/>
            <person name="Grigoriev I.V."/>
        </authorList>
    </citation>
    <scope>NUCLEOTIDE SEQUENCE [LARGE SCALE GENOMIC DNA]</scope>
    <source>
        <strain evidence="2 3">CBS 144469</strain>
    </source>
</reference>
<feature type="region of interest" description="Disordered" evidence="1">
    <location>
        <begin position="340"/>
        <end position="360"/>
    </location>
</feature>
<feature type="region of interest" description="Disordered" evidence="1">
    <location>
        <begin position="657"/>
        <end position="726"/>
    </location>
</feature>
<feature type="compositionally biased region" description="Pro residues" evidence="1">
    <location>
        <begin position="1"/>
        <end position="18"/>
    </location>
</feature>
<feature type="region of interest" description="Disordered" evidence="1">
    <location>
        <begin position="1797"/>
        <end position="1889"/>
    </location>
</feature>
<protein>
    <submittedName>
        <fullName evidence="2">Uncharacterized protein</fullName>
    </submittedName>
</protein>
<feature type="compositionally biased region" description="Basic and acidic residues" evidence="1">
    <location>
        <begin position="995"/>
        <end position="1006"/>
    </location>
</feature>
<feature type="region of interest" description="Disordered" evidence="1">
    <location>
        <begin position="1350"/>
        <end position="1376"/>
    </location>
</feature>
<feature type="compositionally biased region" description="Pro residues" evidence="1">
    <location>
        <begin position="1678"/>
        <end position="1687"/>
    </location>
</feature>
<feature type="region of interest" description="Disordered" evidence="1">
    <location>
        <begin position="1155"/>
        <end position="1210"/>
    </location>
</feature>
<feature type="compositionally biased region" description="Low complexity" evidence="1">
    <location>
        <begin position="1101"/>
        <end position="1111"/>
    </location>
</feature>
<evidence type="ECO:0000313" key="2">
    <source>
        <dbReference type="EMBL" id="KAF6756340.1"/>
    </source>
</evidence>
<gene>
    <name evidence="2" type="ORF">DFP72DRAFT_1116509</name>
</gene>
<name>A0A8H6I092_9AGAR</name>
<feature type="compositionally biased region" description="Gly residues" evidence="1">
    <location>
        <begin position="1304"/>
        <end position="1313"/>
    </location>
</feature>
<feature type="compositionally biased region" description="Basic and acidic residues" evidence="1">
    <location>
        <begin position="395"/>
        <end position="421"/>
    </location>
</feature>
<evidence type="ECO:0000256" key="1">
    <source>
        <dbReference type="SAM" id="MobiDB-lite"/>
    </source>
</evidence>
<feature type="compositionally biased region" description="Low complexity" evidence="1">
    <location>
        <begin position="153"/>
        <end position="187"/>
    </location>
</feature>
<feature type="compositionally biased region" description="Polar residues" evidence="1">
    <location>
        <begin position="469"/>
        <end position="483"/>
    </location>
</feature>
<feature type="region of interest" description="Disordered" evidence="1">
    <location>
        <begin position="1505"/>
        <end position="1652"/>
    </location>
</feature>
<feature type="compositionally biased region" description="Low complexity" evidence="1">
    <location>
        <begin position="1581"/>
        <end position="1590"/>
    </location>
</feature>
<sequence length="1942" mass="198875">MPPSPPPPIPPPSGPHPHAPGSANVHVPHRDCTCAQSSAPSSRHPSPPPSPSPGSAHDRSASRLQHWISEQCHLAVADLGLELEPLFSAATYVPAAQRPISTSAAAREDGAPGSSSEPGQEHDAVMPLHGSTSAEREEGAMSRGRRRGLSILTTSASRPSPFATSTTTATTTAPPTSGSGSAHTTTAIPDTLDADNSNTLTLPARPSHTNAQAQTPFTAHTLADSWYWRTSSSGSGSPLLAPDIQHAQHAQQHTSIRSQPSLGHLPDTGAEEVDGEDDDEARSDSPLLGFGSDSEEEQDSPQVPTPQDAPLPAPSHLSTKTSVEQLHHHQNLQVRVLHRRSKSSGLESDLGVQDFPRTPGLEDMDSAFLVRGLSPGGSPVEGGEDHLNLNLGLDEEQKTKLVRSPTRDKLRYPARGYKRDLPSGLEEGMGFTPDSKRYTTCSIHSPSPSPSKKAYSHTHTHSMSRSTTGSASHSQSHSRTHSAVSLGEGREETVTPTPLAGTSTAASTTTTASTTTNATATTPSPRAPLLQNLQNARPTPSPPRAAYYTHAPHASYSSTTSTSASSSSVRLSIPNNSSSSLGISTSPSASSASLFPGSMYASHSSLSSVQSLGGGLVGVGVGVGGGIGGGGGSPTLSRKPSMARMPSFPVLREVKEEVDLEGEGEGEGEKAHVHEHEHERNGSGASTYETAVDVFGPVSTSSPTSTSSSGLASAAASTPSTASSTKTVTAIPYPSSVTAAAAAAAAPPPTSRARSQSASVVPRAPPPSASSSVQHLAPWGHGHSQSYSFSGSRSASPSRLPYVAVGGGTPPVPVLPLSPGGTLGGMGLGAPSRASVGMGLGPGVGVRTQTRSRSGSVLSLSGRTPPSGYPATSHQSGYYNYSSSSYGMTPPPSAALVLPMTPPGTAGGGVYGGTGGTGGTPARHAVYIVDGEEVSRRLGELLMGGEGDEPEFEGQEESEEFRIREREREMGDPVLPLGDYFSRWPERGVSRDVGREEVPHEGEMEMGRPATPPGQRGVNGHGHARSLSASTLVSPPAIGGVNVNVTPTRRAPYPRRRGSGLDVGYGYGGEEGEGGLRGSTVGDAGHERGVSMEYVHGRGGSASTSTSGSGSIEKERERERGPSLLVPTAPNTPSFGAGLYASPYASSSQIYLGPGGDGVHSRGGSGGSGASASSAERPARLRRGSGSSPAVLGGASGSGGGEVGGGGGGDGLLLLPSAPILTKADLEARLGPPPKRPPPAPPLDLHLGLGLGGEFAGVGPGSAVGMGGFRFPAVPGMLSAPVDLGGREFFEEEEVGDDQDEGEGVGYGLGGGSARSSGEFGLRADSEEHEDEIEAVKREMMGFAVFQEEMGGRGGEEEDTLKGRGGQQQRSRFATPVAPPEVVAARAARPGLQVVVPAGSFGGEYVEEEGEGQGEAEDYGVPVYSEREKSRWSVASSVILKDVEGEAAAPARPSLGRASVSAPLVGRAAGAGTPSTFKSGAEAKEAIFFDDNVLAAVVGFSAAGMAGGPRARKRRSRDEWVEREKERKKEREREKEREKAKAKSSRSAPASPVLGRREKEKRKSAVASVGRGGSEDAMHLQGQGQQQGQGKRSRLASFFSKISGRDAVSPPPSTRSGLVAASSSSRSSSSNGGHGSPAARPSMNVNVHTALSEPDLRRVDGVWEALGSEREKEGEVIPPVPPVPPLHTLPRMTSMSSLQSGYGSPGGVSMMGSVVSASQGPGQRRRSRGVTISSQAGCGLEESRWEESVPPTPSSFVSGFSVNASASPSAVPSRRESRASSVVSPAIVGVLRTSRSVSNLGSAPVTPAEGEWRGSVVGPAGGSRGNRVSTGTTGTGSTGPPPPVPPKDYGAGAAYEWPAHAPSPVGRAYGSSAASSPGGAPGVGAMPLVKEEKARDRMMVRLRLKSSPSLGNLNGAGAGTGGAGGGSKLRSLAARMMGREDV</sequence>
<feature type="compositionally biased region" description="Acidic residues" evidence="1">
    <location>
        <begin position="269"/>
        <end position="281"/>
    </location>
</feature>
<feature type="compositionally biased region" description="Basic and acidic residues" evidence="1">
    <location>
        <begin position="1516"/>
        <end position="1541"/>
    </location>
</feature>
<feature type="region of interest" description="Disordered" evidence="1">
    <location>
        <begin position="1905"/>
        <end position="1928"/>
    </location>
</feature>
<feature type="region of interest" description="Disordered" evidence="1">
    <location>
        <begin position="1293"/>
        <end position="1327"/>
    </location>
</feature>
<accession>A0A8H6I092</accession>
<feature type="compositionally biased region" description="Low complexity" evidence="1">
    <location>
        <begin position="851"/>
        <end position="863"/>
    </location>
</feature>
<evidence type="ECO:0000313" key="3">
    <source>
        <dbReference type="Proteomes" id="UP000521943"/>
    </source>
</evidence>
<feature type="compositionally biased region" description="Basic and acidic residues" evidence="1">
    <location>
        <begin position="667"/>
        <end position="681"/>
    </location>
</feature>
<feature type="region of interest" description="Disordered" evidence="1">
    <location>
        <begin position="995"/>
        <end position="1024"/>
    </location>
</feature>
<organism evidence="2 3">
    <name type="scientific">Ephemerocybe angulata</name>
    <dbReference type="NCBI Taxonomy" id="980116"/>
    <lineage>
        <taxon>Eukaryota</taxon>
        <taxon>Fungi</taxon>
        <taxon>Dikarya</taxon>
        <taxon>Basidiomycota</taxon>
        <taxon>Agaricomycotina</taxon>
        <taxon>Agaricomycetes</taxon>
        <taxon>Agaricomycetidae</taxon>
        <taxon>Agaricales</taxon>
        <taxon>Agaricineae</taxon>
        <taxon>Psathyrellaceae</taxon>
        <taxon>Ephemerocybe</taxon>
    </lineage>
</organism>
<feature type="region of interest" description="Disordered" evidence="1">
    <location>
        <begin position="744"/>
        <end position="793"/>
    </location>
</feature>
<feature type="compositionally biased region" description="Pro residues" evidence="1">
    <location>
        <begin position="303"/>
        <end position="313"/>
    </location>
</feature>
<comment type="caution">
    <text evidence="2">The sequence shown here is derived from an EMBL/GenBank/DDBJ whole genome shotgun (WGS) entry which is preliminary data.</text>
</comment>
<feature type="region of interest" description="Disordered" evidence="1">
    <location>
        <begin position="1040"/>
        <end position="1076"/>
    </location>
</feature>
<feature type="compositionally biased region" description="Low complexity" evidence="1">
    <location>
        <begin position="495"/>
        <end position="528"/>
    </location>
</feature>
<dbReference type="EMBL" id="JACGCI010000026">
    <property type="protein sequence ID" value="KAF6756340.1"/>
    <property type="molecule type" value="Genomic_DNA"/>
</dbReference>
<feature type="compositionally biased region" description="Low complexity" evidence="1">
    <location>
        <begin position="744"/>
        <end position="762"/>
    </location>
</feature>
<feature type="region of interest" description="Disordered" evidence="1">
    <location>
        <begin position="846"/>
        <end position="871"/>
    </location>
</feature>
<feature type="region of interest" description="Disordered" evidence="1">
    <location>
        <begin position="372"/>
        <end position="589"/>
    </location>
</feature>
<feature type="compositionally biased region" description="Low complexity" evidence="1">
    <location>
        <begin position="1707"/>
        <end position="1722"/>
    </location>
</feature>
<feature type="compositionally biased region" description="Low complexity" evidence="1">
    <location>
        <begin position="1184"/>
        <end position="1193"/>
    </location>
</feature>
<feature type="compositionally biased region" description="Acidic residues" evidence="1">
    <location>
        <begin position="1293"/>
        <end position="1303"/>
    </location>
</feature>
<dbReference type="OrthoDB" id="3116970at2759"/>
<feature type="compositionally biased region" description="Low complexity" evidence="1">
    <location>
        <begin position="1616"/>
        <end position="1639"/>
    </location>
</feature>
<feature type="region of interest" description="Disordered" evidence="1">
    <location>
        <begin position="104"/>
        <end position="216"/>
    </location>
</feature>
<feature type="compositionally biased region" description="Gly residues" evidence="1">
    <location>
        <begin position="1914"/>
        <end position="1927"/>
    </location>
</feature>
<feature type="compositionally biased region" description="Polar residues" evidence="1">
    <location>
        <begin position="194"/>
        <end position="216"/>
    </location>
</feature>
<feature type="compositionally biased region" description="Low complexity" evidence="1">
    <location>
        <begin position="699"/>
        <end position="726"/>
    </location>
</feature>
<feature type="compositionally biased region" description="Basic and acidic residues" evidence="1">
    <location>
        <begin position="1112"/>
        <end position="1121"/>
    </location>
</feature>
<feature type="region of interest" description="Disordered" evidence="1">
    <location>
        <begin position="1669"/>
        <end position="1783"/>
    </location>
</feature>
<feature type="compositionally biased region" description="Low complexity" evidence="1">
    <location>
        <begin position="554"/>
        <end position="589"/>
    </location>
</feature>
<feature type="compositionally biased region" description="Gly residues" evidence="1">
    <location>
        <begin position="1194"/>
        <end position="1210"/>
    </location>
</feature>
<keyword evidence="3" id="KW-1185">Reference proteome</keyword>
<feature type="compositionally biased region" description="Low complexity" evidence="1">
    <location>
        <begin position="784"/>
        <end position="793"/>
    </location>
</feature>
<feature type="region of interest" description="Disordered" evidence="1">
    <location>
        <begin position="1094"/>
        <end position="1132"/>
    </location>
</feature>
<dbReference type="Proteomes" id="UP000521943">
    <property type="component" value="Unassembled WGS sequence"/>
</dbReference>
<feature type="region of interest" description="Disordered" evidence="1">
    <location>
        <begin position="231"/>
        <end position="328"/>
    </location>
</feature>
<proteinExistence type="predicted"/>
<feature type="compositionally biased region" description="Polar residues" evidence="1">
    <location>
        <begin position="248"/>
        <end position="261"/>
    </location>
</feature>